<gene>
    <name evidence="2" type="ORF">BamIOP4010DRAFT_1032</name>
</gene>
<name>B1FAH3_9BURK</name>
<feature type="compositionally biased region" description="Basic and acidic residues" evidence="1">
    <location>
        <begin position="13"/>
        <end position="24"/>
    </location>
</feature>
<dbReference type="EMBL" id="ABLC01000013">
    <property type="protein sequence ID" value="EDT05405.1"/>
    <property type="molecule type" value="Genomic_DNA"/>
</dbReference>
<comment type="caution">
    <text evidence="2">The sequence shown here is derived from an EMBL/GenBank/DDBJ whole genome shotgun (WGS) entry which is preliminary data.</text>
</comment>
<feature type="compositionally biased region" description="Basic residues" evidence="1">
    <location>
        <begin position="1"/>
        <end position="12"/>
    </location>
</feature>
<protein>
    <submittedName>
        <fullName evidence="2">Uncharacterized protein</fullName>
    </submittedName>
</protein>
<evidence type="ECO:0000256" key="1">
    <source>
        <dbReference type="SAM" id="MobiDB-lite"/>
    </source>
</evidence>
<organism evidence="2 3">
    <name type="scientific">Burkholderia ambifaria IOP40-10</name>
    <dbReference type="NCBI Taxonomy" id="396596"/>
    <lineage>
        <taxon>Bacteria</taxon>
        <taxon>Pseudomonadati</taxon>
        <taxon>Pseudomonadota</taxon>
        <taxon>Betaproteobacteria</taxon>
        <taxon>Burkholderiales</taxon>
        <taxon>Burkholderiaceae</taxon>
        <taxon>Burkholderia</taxon>
        <taxon>Burkholderia cepacia complex</taxon>
    </lineage>
</organism>
<accession>B1FAH3</accession>
<dbReference type="Proteomes" id="UP000005463">
    <property type="component" value="Unassembled WGS sequence"/>
</dbReference>
<sequence length="87" mass="9182">MRRNRGRRRGKGARHDRIGRDANARRAAGTGSGNGSGGSGNSNSNGNSVRRAACGSLPARVLRGHFLQIEIPLEHVQHLVVDAAGTM</sequence>
<feature type="region of interest" description="Disordered" evidence="1">
    <location>
        <begin position="1"/>
        <end position="51"/>
    </location>
</feature>
<proteinExistence type="predicted"/>
<evidence type="ECO:0000313" key="3">
    <source>
        <dbReference type="Proteomes" id="UP000005463"/>
    </source>
</evidence>
<feature type="compositionally biased region" description="Gly residues" evidence="1">
    <location>
        <begin position="30"/>
        <end position="40"/>
    </location>
</feature>
<dbReference type="AlphaFoldDB" id="B1FAH3"/>
<feature type="compositionally biased region" description="Low complexity" evidence="1">
    <location>
        <begin position="41"/>
        <end position="51"/>
    </location>
</feature>
<reference evidence="2 3" key="1">
    <citation type="submission" date="2008-03" db="EMBL/GenBank/DDBJ databases">
        <title>Sequencing of the draft genome and assembly of Burkholderia ambifaria IOP40-10.</title>
        <authorList>
            <consortium name="US DOE Joint Genome Institute (JGI-PGF)"/>
            <person name="Copeland A."/>
            <person name="Lucas S."/>
            <person name="Lapidus A."/>
            <person name="Glavina del Rio T."/>
            <person name="Dalin E."/>
            <person name="Tice H."/>
            <person name="Bruce D."/>
            <person name="Goodwin L."/>
            <person name="Pitluck S."/>
            <person name="Larimer F."/>
            <person name="Land M.L."/>
            <person name="Hauser L."/>
            <person name="Tiedje J."/>
            <person name="Richardson P."/>
        </authorList>
    </citation>
    <scope>NUCLEOTIDE SEQUENCE [LARGE SCALE GENOMIC DNA]</scope>
    <source>
        <strain evidence="2 3">IOP40-10</strain>
    </source>
</reference>
<evidence type="ECO:0000313" key="2">
    <source>
        <dbReference type="EMBL" id="EDT05405.1"/>
    </source>
</evidence>